<dbReference type="GO" id="GO:0006950">
    <property type="term" value="P:response to stress"/>
    <property type="evidence" value="ECO:0007669"/>
    <property type="project" value="TreeGrafter"/>
</dbReference>
<dbReference type="Gene3D" id="1.10.10.10">
    <property type="entry name" value="Winged helix-like DNA-binding domain superfamily/Winged helix DNA-binding domain"/>
    <property type="match status" value="1"/>
</dbReference>
<dbReference type="PROSITE" id="PS50995">
    <property type="entry name" value="HTH_MARR_2"/>
    <property type="match status" value="1"/>
</dbReference>
<accession>H8GA05</accession>
<dbReference type="SUPFAM" id="SSF46785">
    <property type="entry name" value="Winged helix' DNA-binding domain"/>
    <property type="match status" value="1"/>
</dbReference>
<feature type="domain" description="HTH marR-type" evidence="1">
    <location>
        <begin position="1"/>
        <end position="145"/>
    </location>
</feature>
<gene>
    <name evidence="2" type="ORF">SacazDRAFT_00610</name>
</gene>
<dbReference type="AlphaFoldDB" id="H8GA05"/>
<dbReference type="Proteomes" id="UP000004705">
    <property type="component" value="Chromosome"/>
</dbReference>
<dbReference type="GO" id="GO:0003700">
    <property type="term" value="F:DNA-binding transcription factor activity"/>
    <property type="evidence" value="ECO:0007669"/>
    <property type="project" value="InterPro"/>
</dbReference>
<dbReference type="RefSeq" id="WP_005438518.1">
    <property type="nucleotide sequence ID" value="NZ_CM001466.1"/>
</dbReference>
<dbReference type="InterPro" id="IPR036390">
    <property type="entry name" value="WH_DNA-bd_sf"/>
</dbReference>
<dbReference type="EMBL" id="CM001466">
    <property type="protein sequence ID" value="EHY87561.1"/>
    <property type="molecule type" value="Genomic_DNA"/>
</dbReference>
<keyword evidence="3" id="KW-1185">Reference proteome</keyword>
<dbReference type="OrthoDB" id="3254910at2"/>
<evidence type="ECO:0000313" key="2">
    <source>
        <dbReference type="EMBL" id="EHY87561.1"/>
    </source>
</evidence>
<sequence>MTRWLTESEQRAWRRYLTMNAQLTARLARQLQTESGLSLPDFEVLVQLTDQPEPRMRIGELATALQWEKSRLSHHLARMQKRGLVCREDCPSDARGAFVVLTDQGRDAIENAAPGHVDTVRELVFDQLTPEQVEAWASITEQVLWSLQETAQPPGRPPVAPNPHAG</sequence>
<dbReference type="PRINTS" id="PR00598">
    <property type="entry name" value="HTHMARR"/>
</dbReference>
<dbReference type="InterPro" id="IPR039422">
    <property type="entry name" value="MarR/SlyA-like"/>
</dbReference>
<dbReference type="SMART" id="SM00347">
    <property type="entry name" value="HTH_MARR"/>
    <property type="match status" value="1"/>
</dbReference>
<proteinExistence type="predicted"/>
<dbReference type="HOGENOM" id="CLU_083287_2_2_11"/>
<dbReference type="Pfam" id="PF12802">
    <property type="entry name" value="MarR_2"/>
    <property type="match status" value="1"/>
</dbReference>
<dbReference type="InterPro" id="IPR000835">
    <property type="entry name" value="HTH_MarR-typ"/>
</dbReference>
<organism evidence="2 3">
    <name type="scientific">Saccharomonospora azurea NA-128</name>
    <dbReference type="NCBI Taxonomy" id="882081"/>
    <lineage>
        <taxon>Bacteria</taxon>
        <taxon>Bacillati</taxon>
        <taxon>Actinomycetota</taxon>
        <taxon>Actinomycetes</taxon>
        <taxon>Pseudonocardiales</taxon>
        <taxon>Pseudonocardiaceae</taxon>
        <taxon>Saccharomonospora</taxon>
    </lineage>
</organism>
<evidence type="ECO:0000259" key="1">
    <source>
        <dbReference type="PROSITE" id="PS50995"/>
    </source>
</evidence>
<protein>
    <submittedName>
        <fullName evidence="2">Transcriptional regulator</fullName>
    </submittedName>
</protein>
<evidence type="ECO:0000313" key="3">
    <source>
        <dbReference type="Proteomes" id="UP000004705"/>
    </source>
</evidence>
<name>H8GA05_9PSEU</name>
<dbReference type="InterPro" id="IPR036388">
    <property type="entry name" value="WH-like_DNA-bd_sf"/>
</dbReference>
<dbReference type="PANTHER" id="PTHR33164:SF99">
    <property type="entry name" value="MARR FAMILY REGULATORY PROTEIN"/>
    <property type="match status" value="1"/>
</dbReference>
<reference evidence="2 3" key="1">
    <citation type="journal article" date="2012" name="Stand. Genomic Sci.">
        <title>Genome sequence of the soil bacterium Saccharomonospora azurea type strain (NA-128(T)).</title>
        <authorList>
            <person name="Klenk H.P."/>
            <person name="Held B."/>
            <person name="Lucas S."/>
            <person name="Lapidus A."/>
            <person name="Copeland A."/>
            <person name="Hammon N."/>
            <person name="Pitluck S."/>
            <person name="Goodwin L.A."/>
            <person name="Han C."/>
            <person name="Tapia R."/>
            <person name="Brambilla E.M."/>
            <person name="Potter G."/>
            <person name="Land M."/>
            <person name="Ivanova N."/>
            <person name="Rohde M."/>
            <person name="Goker M."/>
            <person name="Detter J.C."/>
            <person name="Kyrpides N.C."/>
            <person name="Woyke T."/>
        </authorList>
    </citation>
    <scope>NUCLEOTIDE SEQUENCE [LARGE SCALE GENOMIC DNA]</scope>
    <source>
        <strain evidence="2 3">NA-128</strain>
    </source>
</reference>
<dbReference type="PANTHER" id="PTHR33164">
    <property type="entry name" value="TRANSCRIPTIONAL REGULATOR, MARR FAMILY"/>
    <property type="match status" value="1"/>
</dbReference>